<evidence type="ECO:0000313" key="3">
    <source>
        <dbReference type="EMBL" id="NFN34813.1"/>
    </source>
</evidence>
<evidence type="ECO:0000313" key="4">
    <source>
        <dbReference type="Proteomes" id="UP000473681"/>
    </source>
</evidence>
<protein>
    <submittedName>
        <fullName evidence="2">Prepilin-type N-terminal cleavage/methylation domain-containing protein</fullName>
    </submittedName>
</protein>
<dbReference type="EMBL" id="SWOV01000042">
    <property type="protein sequence ID" value="NFF88887.1"/>
    <property type="molecule type" value="Genomic_DNA"/>
</dbReference>
<keyword evidence="1" id="KW-0812">Transmembrane</keyword>
<comment type="caution">
    <text evidence="2">The sequence shown here is derived from an EMBL/GenBank/DDBJ whole genome shotgun (WGS) entry which is preliminary data.</text>
</comment>
<name>A0A0M1LDR7_CLOBO</name>
<dbReference type="Proteomes" id="UP000476820">
    <property type="component" value="Unassembled WGS sequence"/>
</dbReference>
<sequence length="182" mass="20948">MFNTNKKGFTLVELIIVMALTLVILGMIFQMFNTNNRIMSDVDIKSTLQNEGQAIQEKLSEIGMQAISIECDGENDVKLLIINSLNESGEKCKFKIEVEKKEENKNENNNFYISEFKSNNNETGEVLKSKRLFTDNLKKINVSQDDKSAELEIVLCKKRGYSSIEYPLRIKFTFRNKENKIS</sequence>
<dbReference type="RefSeq" id="WP_053341815.1">
    <property type="nucleotide sequence ID" value="NZ_LFPA01000116.1"/>
</dbReference>
<keyword evidence="1" id="KW-1133">Transmembrane helix</keyword>
<evidence type="ECO:0000313" key="5">
    <source>
        <dbReference type="Proteomes" id="UP000476820"/>
    </source>
</evidence>
<dbReference type="Proteomes" id="UP000473681">
    <property type="component" value="Unassembled WGS sequence"/>
</dbReference>
<dbReference type="OrthoDB" id="1913401at2"/>
<dbReference type="AlphaFoldDB" id="A0A0M1LDR7"/>
<evidence type="ECO:0000313" key="2">
    <source>
        <dbReference type="EMBL" id="NFF88887.1"/>
    </source>
</evidence>
<accession>A0A0M1LDR7</accession>
<gene>
    <name evidence="2" type="ORF">FC774_13585</name>
    <name evidence="3" type="ORF">FDB51_06615</name>
</gene>
<feature type="transmembrane region" description="Helical" evidence="1">
    <location>
        <begin position="12"/>
        <end position="32"/>
    </location>
</feature>
<evidence type="ECO:0000256" key="1">
    <source>
        <dbReference type="SAM" id="Phobius"/>
    </source>
</evidence>
<dbReference type="NCBIfam" id="TIGR02532">
    <property type="entry name" value="IV_pilin_GFxxxE"/>
    <property type="match status" value="1"/>
</dbReference>
<dbReference type="InterPro" id="IPR012902">
    <property type="entry name" value="N_methyl_site"/>
</dbReference>
<dbReference type="PROSITE" id="PS00409">
    <property type="entry name" value="PROKAR_NTER_METHYL"/>
    <property type="match status" value="1"/>
</dbReference>
<reference evidence="4 5" key="1">
    <citation type="submission" date="2019-04" db="EMBL/GenBank/DDBJ databases">
        <title>Genome sequencing of Clostridium botulinum Groups I-IV and Clostridium butyricum.</title>
        <authorList>
            <person name="Brunt J."/>
            <person name="Van Vliet A.H.M."/>
            <person name="Stringer S.C."/>
            <person name="Carter A.T."/>
            <person name="Peck M.W."/>
        </authorList>
    </citation>
    <scope>NUCLEOTIDE SEQUENCE [LARGE SCALE GENOMIC DNA]</scope>
    <source>
        <strain evidence="2 5">1605</strain>
        <strain evidence="3 4">CB-K-33E</strain>
    </source>
</reference>
<dbReference type="EMBL" id="SWVK01000007">
    <property type="protein sequence ID" value="NFN34813.1"/>
    <property type="molecule type" value="Genomic_DNA"/>
</dbReference>
<keyword evidence="1" id="KW-0472">Membrane</keyword>
<organism evidence="2 5">
    <name type="scientific">Clostridium botulinum</name>
    <dbReference type="NCBI Taxonomy" id="1491"/>
    <lineage>
        <taxon>Bacteria</taxon>
        <taxon>Bacillati</taxon>
        <taxon>Bacillota</taxon>
        <taxon>Clostridia</taxon>
        <taxon>Eubacteriales</taxon>
        <taxon>Clostridiaceae</taxon>
        <taxon>Clostridium</taxon>
    </lineage>
</organism>
<proteinExistence type="predicted"/>
<dbReference type="Pfam" id="PF07963">
    <property type="entry name" value="N_methyl"/>
    <property type="match status" value="1"/>
</dbReference>